<organism evidence="1 2">
    <name type="scientific">Mycobacterium gordonae</name>
    <dbReference type="NCBI Taxonomy" id="1778"/>
    <lineage>
        <taxon>Bacteria</taxon>
        <taxon>Bacillati</taxon>
        <taxon>Actinomycetota</taxon>
        <taxon>Actinomycetes</taxon>
        <taxon>Mycobacteriales</taxon>
        <taxon>Mycobacteriaceae</taxon>
        <taxon>Mycobacterium</taxon>
    </lineage>
</organism>
<evidence type="ECO:0000313" key="1">
    <source>
        <dbReference type="EMBL" id="KQH79736.1"/>
    </source>
</evidence>
<proteinExistence type="predicted"/>
<dbReference type="EMBL" id="LKTM01000069">
    <property type="protein sequence ID" value="KQH79736.1"/>
    <property type="molecule type" value="Genomic_DNA"/>
</dbReference>
<dbReference type="Proteomes" id="UP000051677">
    <property type="component" value="Unassembled WGS sequence"/>
</dbReference>
<gene>
    <name evidence="1" type="ORF">AO501_04240</name>
</gene>
<reference evidence="1 2" key="1">
    <citation type="submission" date="2015-10" db="EMBL/GenBank/DDBJ databases">
        <title>Mycobacterium gordonae draft genome assembly.</title>
        <authorList>
            <person name="Ustinova V."/>
            <person name="Smirnova T."/>
            <person name="Blagodatskikh K."/>
            <person name="Varlamov D."/>
            <person name="Larionova E."/>
            <person name="Chernousova L."/>
        </authorList>
    </citation>
    <scope>NUCLEOTIDE SEQUENCE [LARGE SCALE GENOMIC DNA]</scope>
    <source>
        <strain evidence="1 2">CTRI 14-8773</strain>
    </source>
</reference>
<comment type="caution">
    <text evidence="1">The sequence shown here is derived from an EMBL/GenBank/DDBJ whole genome shotgun (WGS) entry which is preliminary data.</text>
</comment>
<evidence type="ECO:0000313" key="2">
    <source>
        <dbReference type="Proteomes" id="UP000051677"/>
    </source>
</evidence>
<dbReference type="AlphaFoldDB" id="A0A0Q2UG62"/>
<protein>
    <submittedName>
        <fullName evidence="1">Uncharacterized protein</fullName>
    </submittedName>
</protein>
<name>A0A0Q2UG62_MYCGO</name>
<dbReference type="AntiFam" id="ANF00226">
    <property type="entry name" value="Shadow ORF (opposite pknB)"/>
</dbReference>
<sequence>MRVELRSGQKVVRGCRQRVLVDSGVKVLAQQLFWCAVSHRAYRHVGRGETADFVNVAGNPEVSQKDSLLAVIFTMSQHYIGGFDVSMQKTLFVGVVEGTSDRRDDAGDFLHRHPGRVPIAQKASSIEPVDKVHRDP</sequence>
<accession>A0A0Q2UG62</accession>